<dbReference type="InterPro" id="IPR003441">
    <property type="entry name" value="NAC-dom"/>
</dbReference>
<dbReference type="GO" id="GO:0005634">
    <property type="term" value="C:nucleus"/>
    <property type="evidence" value="ECO:0007669"/>
    <property type="project" value="UniProtKB-SubCell"/>
</dbReference>
<accession>A0AAV2EVW6</accession>
<feature type="region of interest" description="Disordered" evidence="6">
    <location>
        <begin position="1"/>
        <end position="24"/>
    </location>
</feature>
<dbReference type="Proteomes" id="UP001497516">
    <property type="component" value="Chromosome 5"/>
</dbReference>
<dbReference type="GO" id="GO:0006355">
    <property type="term" value="P:regulation of DNA-templated transcription"/>
    <property type="evidence" value="ECO:0007669"/>
    <property type="project" value="InterPro"/>
</dbReference>
<proteinExistence type="predicted"/>
<dbReference type="EMBL" id="OZ034818">
    <property type="protein sequence ID" value="CAL1390183.1"/>
    <property type="molecule type" value="Genomic_DNA"/>
</dbReference>
<dbReference type="SUPFAM" id="SSF101941">
    <property type="entry name" value="NAC domain"/>
    <property type="match status" value="1"/>
</dbReference>
<evidence type="ECO:0000313" key="9">
    <source>
        <dbReference type="Proteomes" id="UP001497516"/>
    </source>
</evidence>
<dbReference type="FunFam" id="2.170.150.80:FF:000007">
    <property type="entry name" value="NAC domain-containing protein 35"/>
    <property type="match status" value="1"/>
</dbReference>
<comment type="subcellular location">
    <subcellularLocation>
        <location evidence="1">Nucleus</location>
    </subcellularLocation>
</comment>
<evidence type="ECO:0000256" key="6">
    <source>
        <dbReference type="SAM" id="MobiDB-lite"/>
    </source>
</evidence>
<dbReference type="PROSITE" id="PS51005">
    <property type="entry name" value="NAC"/>
    <property type="match status" value="1"/>
</dbReference>
<reference evidence="8 9" key="1">
    <citation type="submission" date="2024-04" db="EMBL/GenBank/DDBJ databases">
        <authorList>
            <person name="Fracassetti M."/>
        </authorList>
    </citation>
    <scope>NUCLEOTIDE SEQUENCE [LARGE SCALE GENOMIC DNA]</scope>
</reference>
<dbReference type="PANTHER" id="PTHR31744">
    <property type="entry name" value="PROTEIN CUP-SHAPED COTYLEDON 2-RELATED"/>
    <property type="match status" value="1"/>
</dbReference>
<keyword evidence="9" id="KW-1185">Reference proteome</keyword>
<evidence type="ECO:0000256" key="1">
    <source>
        <dbReference type="ARBA" id="ARBA00004123"/>
    </source>
</evidence>
<evidence type="ECO:0000256" key="4">
    <source>
        <dbReference type="ARBA" id="ARBA00023163"/>
    </source>
</evidence>
<evidence type="ECO:0000313" key="8">
    <source>
        <dbReference type="EMBL" id="CAL1390183.1"/>
    </source>
</evidence>
<keyword evidence="4" id="KW-0804">Transcription</keyword>
<dbReference type="Gene3D" id="2.170.150.80">
    <property type="entry name" value="NAC domain"/>
    <property type="match status" value="1"/>
</dbReference>
<organism evidence="8 9">
    <name type="scientific">Linum trigynum</name>
    <dbReference type="NCBI Taxonomy" id="586398"/>
    <lineage>
        <taxon>Eukaryota</taxon>
        <taxon>Viridiplantae</taxon>
        <taxon>Streptophyta</taxon>
        <taxon>Embryophyta</taxon>
        <taxon>Tracheophyta</taxon>
        <taxon>Spermatophyta</taxon>
        <taxon>Magnoliopsida</taxon>
        <taxon>eudicotyledons</taxon>
        <taxon>Gunneridae</taxon>
        <taxon>Pentapetalae</taxon>
        <taxon>rosids</taxon>
        <taxon>fabids</taxon>
        <taxon>Malpighiales</taxon>
        <taxon>Linaceae</taxon>
        <taxon>Linum</taxon>
    </lineage>
</organism>
<keyword evidence="3" id="KW-0238">DNA-binding</keyword>
<evidence type="ECO:0000256" key="2">
    <source>
        <dbReference type="ARBA" id="ARBA00023015"/>
    </source>
</evidence>
<dbReference type="GO" id="GO:0003677">
    <property type="term" value="F:DNA binding"/>
    <property type="evidence" value="ECO:0007669"/>
    <property type="project" value="UniProtKB-KW"/>
</dbReference>
<dbReference type="GO" id="GO:0099402">
    <property type="term" value="P:plant organ development"/>
    <property type="evidence" value="ECO:0007669"/>
    <property type="project" value="UniProtKB-ARBA"/>
</dbReference>
<evidence type="ECO:0000256" key="3">
    <source>
        <dbReference type="ARBA" id="ARBA00023125"/>
    </source>
</evidence>
<dbReference type="InterPro" id="IPR036093">
    <property type="entry name" value="NAC_dom_sf"/>
</dbReference>
<dbReference type="AlphaFoldDB" id="A0AAV2EVW6"/>
<protein>
    <recommendedName>
        <fullName evidence="7">NAC domain-containing protein</fullName>
    </recommendedName>
</protein>
<keyword evidence="2" id="KW-0805">Transcription regulation</keyword>
<keyword evidence="5" id="KW-0539">Nucleus</keyword>
<feature type="region of interest" description="Disordered" evidence="6">
    <location>
        <begin position="344"/>
        <end position="383"/>
    </location>
</feature>
<gene>
    <name evidence="8" type="ORF">LTRI10_LOCUS30991</name>
</gene>
<dbReference type="Pfam" id="PF02365">
    <property type="entry name" value="NAM"/>
    <property type="match status" value="1"/>
</dbReference>
<sequence length="474" mass="52002">MESERNSGSSCSNNTNTNTNNNNMSSSELVEAVEQEVMLPGFRFHPTDEELVGFYLKRKTQLRPLSIDLIKQLDIYKYDPWDLPKMATGTGEKEWYFFCPRDRKYRNSARPNRVTGSGFWKATGTDRPIYSSEGNKYCIGLKKSLVFYKGRAAKGMKTDWMMHEFRLPSLAAVAAGHHSSKRFVDTTIQPNDAWAICRIFKKTSSTAQRALSQSWVSPSLVQEEAALPTSTTPNCFTQSFMSSATTTTTAPSFPPIHRLSFDYNYNDNNYYASPDFYSFKPINNSIIPLAPKPSYHLHTYPYSTAADHESSANFSSAKCTSDLSSVLLNMPSSSSLSSMLVGNHFKQQAGGGGGGDRESMSSSVDQFSNGSQHSNGNGGNIVTSNGGAISSSSLISGSSHDPASIMMSTTTKSPDLAHIDGLPFSYLGHDGCSTPTTAAWKQNLLLWDYANYSSPTFPGSDQVATTFSTTKCYN</sequence>
<dbReference type="PANTHER" id="PTHR31744:SF77">
    <property type="entry name" value="PROTEIN FEZ"/>
    <property type="match status" value="1"/>
</dbReference>
<name>A0AAV2EVW6_9ROSI</name>
<feature type="domain" description="NAC" evidence="7">
    <location>
        <begin position="38"/>
        <end position="202"/>
    </location>
</feature>
<evidence type="ECO:0000259" key="7">
    <source>
        <dbReference type="PROSITE" id="PS51005"/>
    </source>
</evidence>
<evidence type="ECO:0000256" key="5">
    <source>
        <dbReference type="ARBA" id="ARBA00023242"/>
    </source>
</evidence>